<keyword evidence="1" id="KW-0547">Nucleotide-binding</keyword>
<dbReference type="Gene3D" id="3.40.50.300">
    <property type="entry name" value="P-loop containing nucleotide triphosphate hydrolases"/>
    <property type="match status" value="1"/>
</dbReference>
<dbReference type="EMBL" id="JASNQZ010000015">
    <property type="protein sequence ID" value="KAL0945765.1"/>
    <property type="molecule type" value="Genomic_DNA"/>
</dbReference>
<feature type="domain" description="Helicase C-terminal" evidence="6">
    <location>
        <begin position="643"/>
        <end position="809"/>
    </location>
</feature>
<dbReference type="SMART" id="SM00490">
    <property type="entry name" value="HELICc"/>
    <property type="match status" value="1"/>
</dbReference>
<dbReference type="CDD" id="cd18793">
    <property type="entry name" value="SF2_C_SNF"/>
    <property type="match status" value="1"/>
</dbReference>
<feature type="compositionally biased region" description="Low complexity" evidence="4">
    <location>
        <begin position="31"/>
        <end position="49"/>
    </location>
</feature>
<keyword evidence="8" id="KW-1185">Reference proteome</keyword>
<feature type="domain" description="Helicase ATP-binding" evidence="5">
    <location>
        <begin position="232"/>
        <end position="444"/>
    </location>
</feature>
<dbReference type="PROSITE" id="PS51192">
    <property type="entry name" value="HELICASE_ATP_BIND_1"/>
    <property type="match status" value="1"/>
</dbReference>
<feature type="compositionally biased region" description="Basic and acidic residues" evidence="4">
    <location>
        <begin position="61"/>
        <end position="71"/>
    </location>
</feature>
<dbReference type="InterPro" id="IPR000330">
    <property type="entry name" value="SNF2_N"/>
</dbReference>
<dbReference type="InterPro" id="IPR001650">
    <property type="entry name" value="Helicase_C-like"/>
</dbReference>
<organism evidence="7 8">
    <name type="scientific">Hohenbuehelia grisea</name>
    <dbReference type="NCBI Taxonomy" id="104357"/>
    <lineage>
        <taxon>Eukaryota</taxon>
        <taxon>Fungi</taxon>
        <taxon>Dikarya</taxon>
        <taxon>Basidiomycota</taxon>
        <taxon>Agaricomycotina</taxon>
        <taxon>Agaricomycetes</taxon>
        <taxon>Agaricomycetidae</taxon>
        <taxon>Agaricales</taxon>
        <taxon>Pleurotineae</taxon>
        <taxon>Pleurotaceae</taxon>
        <taxon>Hohenbuehelia</taxon>
    </lineage>
</organism>
<evidence type="ECO:0000256" key="2">
    <source>
        <dbReference type="ARBA" id="ARBA00022801"/>
    </source>
</evidence>
<evidence type="ECO:0000256" key="1">
    <source>
        <dbReference type="ARBA" id="ARBA00022741"/>
    </source>
</evidence>
<dbReference type="InterPro" id="IPR027417">
    <property type="entry name" value="P-loop_NTPase"/>
</dbReference>
<dbReference type="Pfam" id="PF00271">
    <property type="entry name" value="Helicase_C"/>
    <property type="match status" value="1"/>
</dbReference>
<gene>
    <name evidence="7" type="ORF">HGRIS_012054</name>
</gene>
<evidence type="ECO:0000259" key="6">
    <source>
        <dbReference type="PROSITE" id="PS51194"/>
    </source>
</evidence>
<dbReference type="InterPro" id="IPR038718">
    <property type="entry name" value="SNF2-like_sf"/>
</dbReference>
<evidence type="ECO:0000256" key="4">
    <source>
        <dbReference type="SAM" id="MobiDB-lite"/>
    </source>
</evidence>
<dbReference type="CDD" id="cd18008">
    <property type="entry name" value="DEXDc_SHPRH-like"/>
    <property type="match status" value="1"/>
</dbReference>
<dbReference type="SUPFAM" id="SSF52540">
    <property type="entry name" value="P-loop containing nucleoside triphosphate hydrolases"/>
    <property type="match status" value="2"/>
</dbReference>
<reference evidence="8" key="1">
    <citation type="submission" date="2024-06" db="EMBL/GenBank/DDBJ databases">
        <title>Multi-omics analyses provide insights into the biosynthesis of the anticancer antibiotic pleurotin in Hohenbuehelia grisea.</title>
        <authorList>
            <person name="Weaver J.A."/>
            <person name="Alberti F."/>
        </authorList>
    </citation>
    <scope>NUCLEOTIDE SEQUENCE [LARGE SCALE GENOMIC DNA]</scope>
    <source>
        <strain evidence="8">T-177</strain>
    </source>
</reference>
<name>A0ABR3IR52_9AGAR</name>
<dbReference type="PANTHER" id="PTHR45626">
    <property type="entry name" value="TRANSCRIPTION TERMINATION FACTOR 2-RELATED"/>
    <property type="match status" value="1"/>
</dbReference>
<sequence length="824" mass="92476">MAERIRQQMMMNSKLYPEFAPRQKEDTVTIASTNSSSSTDSAANSRASAVYISSDEEDSQDNGRRDTDRKPSFKQPVARPDPLAQRQANVASLQRSNPLQKVMAMPEPMHFPAQPAHRLPAPGAWSNAPPMPIRTPAFPERPPGAYDAYANKRIFDDGDPNAEKVVLPDRMDGVDLMSSKEAEEALRDLVGGNMNAETAEIDMNEAEVEGFKDEFKLLPHQVLGRRWMAEREDASLKRHGGILADDMGLGKTIQTLCRIIEGKARSSDKEDGWAGSTLVVCPLALVNQWAEEIERICRRKLKVIQHHGPSRTANPVELSNMNVVITTYDVLKSEYAAYAPDAKDESKAKAKPKAKKPSSDSDSDEIDIPKKKKPARKGAVKNALFKVKWFRVVLDEAHNIKNHKTKGASAACELQAKFRWCLTGTPMQNDVLELYSLLKFLRIKPLSNFSIFKEQIADPVKKGQRAGLAMKRLQAVLTKVMLRRTKNDTLNGERLIKLPPRNLNIIKCPFSPSEQMFYDQLTSKIQENLEKLLGEEGRSVYTSVLLLLLRLRQACDHPMLVSKDYKEDLDAVDPKAAEGVDDKDPDADDLIGAFAQLGVTKKCHLCNGELSARNKHETKSDHCNTCGELQLQIQKSGRSDSAKVRMILKLLRETDVRSGSEEKTIIFSQFTSMLELIEPILEDAGIKFVRYDGSMSRDERDRSLKIIRTKPDVRCILISFKAGSTGLNLTACNNVILVDLWWNPFLEDQAFDRAHRFGQQRPVNIYKLMVEETVEERIMELQEKKRLLAAAALSGDKVKGLRLGMDDLLALFRPGGHDDDEEDD</sequence>
<dbReference type="InterPro" id="IPR014001">
    <property type="entry name" value="Helicase_ATP-bd"/>
</dbReference>
<dbReference type="PANTHER" id="PTHR45626:SF14">
    <property type="entry name" value="ATP-DEPENDENT DNA HELICASE (EUROFUNG)"/>
    <property type="match status" value="1"/>
</dbReference>
<evidence type="ECO:0000313" key="8">
    <source>
        <dbReference type="Proteomes" id="UP001556367"/>
    </source>
</evidence>
<proteinExistence type="predicted"/>
<protein>
    <submittedName>
        <fullName evidence="7">Uncharacterized protein</fullName>
    </submittedName>
</protein>
<dbReference type="Pfam" id="PF00176">
    <property type="entry name" value="SNF2-rel_dom"/>
    <property type="match status" value="1"/>
</dbReference>
<dbReference type="InterPro" id="IPR049730">
    <property type="entry name" value="SNF2/RAD54-like_C"/>
</dbReference>
<evidence type="ECO:0000259" key="5">
    <source>
        <dbReference type="PROSITE" id="PS51192"/>
    </source>
</evidence>
<keyword evidence="3" id="KW-0067">ATP-binding</keyword>
<dbReference type="SMART" id="SM00487">
    <property type="entry name" value="DEXDc"/>
    <property type="match status" value="1"/>
</dbReference>
<dbReference type="PROSITE" id="PS51194">
    <property type="entry name" value="HELICASE_CTER"/>
    <property type="match status" value="1"/>
</dbReference>
<comment type="caution">
    <text evidence="7">The sequence shown here is derived from an EMBL/GenBank/DDBJ whole genome shotgun (WGS) entry which is preliminary data.</text>
</comment>
<dbReference type="Proteomes" id="UP001556367">
    <property type="component" value="Unassembled WGS sequence"/>
</dbReference>
<dbReference type="InterPro" id="IPR050628">
    <property type="entry name" value="SNF2_RAD54_helicase_TF"/>
</dbReference>
<evidence type="ECO:0000256" key="3">
    <source>
        <dbReference type="ARBA" id="ARBA00022840"/>
    </source>
</evidence>
<keyword evidence="2" id="KW-0378">Hydrolase</keyword>
<feature type="region of interest" description="Disordered" evidence="4">
    <location>
        <begin position="1"/>
        <end position="89"/>
    </location>
</feature>
<accession>A0ABR3IR52</accession>
<evidence type="ECO:0000313" key="7">
    <source>
        <dbReference type="EMBL" id="KAL0945765.1"/>
    </source>
</evidence>
<dbReference type="Gene3D" id="3.40.50.10810">
    <property type="entry name" value="Tandem AAA-ATPase domain"/>
    <property type="match status" value="1"/>
</dbReference>
<feature type="region of interest" description="Disordered" evidence="4">
    <location>
        <begin position="342"/>
        <end position="374"/>
    </location>
</feature>